<dbReference type="RefSeq" id="WP_052118746.1">
    <property type="nucleotide sequence ID" value="NZ_CP071732.1"/>
</dbReference>
<feature type="region of interest" description="Disordered" evidence="1">
    <location>
        <begin position="132"/>
        <end position="221"/>
    </location>
</feature>
<gene>
    <name evidence="2" type="ORF">BSD967_10445</name>
</gene>
<proteinExistence type="predicted"/>
<dbReference type="InterPro" id="IPR036388">
    <property type="entry name" value="WH-like_DNA-bd_sf"/>
</dbReference>
<accession>A0ABX7SBI0</accession>
<sequence>MTFVTMRWVQQNALDVFKAPKTVLAFMAMKAHFDDGTAAWPAMDTIAVECGLSVRTVQRAIMQLVDMGYLELGQQDFSRVDPRTGRQVRNDRRTTVWNVICKTPRLELEAETVEEPNGDGMAACVRYARRASTKGPGSERSGKAEPVCENVTPCGTEMSPRDEAPGNERGDISARNPAKMSPNIQEIHINPSAPTGHLPASGANPGEDTKPKPDDSPGPTRLEAERWLGAETAPVARDDSPLTPSDEEDLVCRALERGWSLDPAMPIPRPVSRRHRRELAAARRLIDHCGLEAATKVALWAASPTAPGAAAASSGGKPYDGFWRRTLTGVRALESHWDQVIAQMADDRSGRRTLEHVTRIRFGATGLARPAKPSQPAGPNPPRTRSTAPDPAENGLRPPSLRDELAEYAAAHGSTSCFAGNWPGRGGGL</sequence>
<evidence type="ECO:0000313" key="2">
    <source>
        <dbReference type="EMBL" id="QTB90697.1"/>
    </source>
</evidence>
<dbReference type="Pfam" id="PF13730">
    <property type="entry name" value="HTH_36"/>
    <property type="match status" value="1"/>
</dbReference>
<evidence type="ECO:0000256" key="1">
    <source>
        <dbReference type="SAM" id="MobiDB-lite"/>
    </source>
</evidence>
<organism evidence="2 3">
    <name type="scientific">Bifidobacterium saguini</name>
    <dbReference type="NCBI Taxonomy" id="762210"/>
    <lineage>
        <taxon>Bacteria</taxon>
        <taxon>Bacillati</taxon>
        <taxon>Actinomycetota</taxon>
        <taxon>Actinomycetes</taxon>
        <taxon>Bifidobacteriales</taxon>
        <taxon>Bifidobacteriaceae</taxon>
        <taxon>Bifidobacterium</taxon>
    </lineage>
</organism>
<evidence type="ECO:0000313" key="3">
    <source>
        <dbReference type="Proteomes" id="UP000663729"/>
    </source>
</evidence>
<protein>
    <submittedName>
        <fullName evidence="2">Helix-turn-helix domain-containing protein</fullName>
    </submittedName>
</protein>
<dbReference type="EMBL" id="CP071732">
    <property type="protein sequence ID" value="QTB90697.1"/>
    <property type="molecule type" value="Genomic_DNA"/>
</dbReference>
<feature type="compositionally biased region" description="Basic and acidic residues" evidence="1">
    <location>
        <begin position="159"/>
        <end position="172"/>
    </location>
</feature>
<reference evidence="2 3" key="1">
    <citation type="submission" date="2021-03" db="EMBL/GenBank/DDBJ databases">
        <title>Genome sequencing of Bifidobacterium saguini DSMZ 23967.</title>
        <authorList>
            <person name="Kim J."/>
        </authorList>
    </citation>
    <scope>NUCLEOTIDE SEQUENCE [LARGE SCALE GENOMIC DNA]</scope>
    <source>
        <strain evidence="2 3">DSMZ 23967</strain>
    </source>
</reference>
<dbReference type="Gene3D" id="1.10.10.10">
    <property type="entry name" value="Winged helix-like DNA-binding domain superfamily/Winged helix DNA-binding domain"/>
    <property type="match status" value="1"/>
</dbReference>
<dbReference type="Proteomes" id="UP000663729">
    <property type="component" value="Chromosome"/>
</dbReference>
<keyword evidence="3" id="KW-1185">Reference proteome</keyword>
<name>A0ABX7SBI0_9BIFI</name>
<feature type="region of interest" description="Disordered" evidence="1">
    <location>
        <begin position="362"/>
        <end position="402"/>
    </location>
</feature>